<dbReference type="GeneID" id="89288556"/>
<proteinExistence type="predicted"/>
<accession>A0ABN6ZNJ2</accession>
<protein>
    <submittedName>
        <fullName evidence="1">Uncharacterized protein</fullName>
    </submittedName>
</protein>
<evidence type="ECO:0000313" key="1">
    <source>
        <dbReference type="EMBL" id="BES80954.1"/>
    </source>
</evidence>
<evidence type="ECO:0000313" key="2">
    <source>
        <dbReference type="Proteomes" id="UP001341135"/>
    </source>
</evidence>
<reference evidence="1 2" key="1">
    <citation type="submission" date="2023-09" db="EMBL/GenBank/DDBJ databases">
        <title>Pyrofollis japonicus gen. nov. sp. nov., a novel member of the family Pyrodictiaceae isolated from the Iheya North hydrothermal field.</title>
        <authorList>
            <person name="Miyazaki U."/>
            <person name="Sanari M."/>
            <person name="Tame A."/>
            <person name="Kitajima M."/>
            <person name="Okamoto A."/>
            <person name="Sawayama S."/>
            <person name="Miyazaki J."/>
            <person name="Takai K."/>
            <person name="Nakagawa S."/>
        </authorList>
    </citation>
    <scope>NUCLEOTIDE SEQUENCE [LARGE SCALE GENOMIC DNA]</scope>
    <source>
        <strain evidence="1 2">AV2</strain>
    </source>
</reference>
<keyword evidence="2" id="KW-1185">Reference proteome</keyword>
<name>A0ABN6ZNJ2_9CREN</name>
<dbReference type="EMBL" id="AP028907">
    <property type="protein sequence ID" value="BES80954.1"/>
    <property type="molecule type" value="Genomic_DNA"/>
</dbReference>
<organism evidence="1 2">
    <name type="scientific">Pyrodictium abyssi</name>
    <dbReference type="NCBI Taxonomy" id="54256"/>
    <lineage>
        <taxon>Archaea</taxon>
        <taxon>Thermoproteota</taxon>
        <taxon>Thermoprotei</taxon>
        <taxon>Desulfurococcales</taxon>
        <taxon>Pyrodictiaceae</taxon>
        <taxon>Pyrodictium</taxon>
    </lineage>
</organism>
<gene>
    <name evidence="1" type="ORF">PABY_05210</name>
</gene>
<dbReference type="RefSeq" id="WP_338251635.1">
    <property type="nucleotide sequence ID" value="NZ_AP028907.1"/>
</dbReference>
<sequence length="92" mass="10492">MPLGAVERASRLQAILQWEGGFCVSRHASSMLVMHSGRIVATLHVYEDECSLRIYRPWIRENREALEALRALVARLCSRVLEEYVPREQPGG</sequence>
<dbReference type="Proteomes" id="UP001341135">
    <property type="component" value="Chromosome"/>
</dbReference>